<dbReference type="GO" id="GO:0016491">
    <property type="term" value="F:oxidoreductase activity"/>
    <property type="evidence" value="ECO:0007669"/>
    <property type="project" value="UniProtKB-KW"/>
</dbReference>
<protein>
    <recommendedName>
        <fullName evidence="6">NAD(P)-binding protein</fullName>
    </recommendedName>
</protein>
<dbReference type="InterPro" id="IPR002347">
    <property type="entry name" value="SDR_fam"/>
</dbReference>
<organism evidence="4 5">
    <name type="scientific">Entomortierella parvispora</name>
    <dbReference type="NCBI Taxonomy" id="205924"/>
    <lineage>
        <taxon>Eukaryota</taxon>
        <taxon>Fungi</taxon>
        <taxon>Fungi incertae sedis</taxon>
        <taxon>Mucoromycota</taxon>
        <taxon>Mortierellomycotina</taxon>
        <taxon>Mortierellomycetes</taxon>
        <taxon>Mortierellales</taxon>
        <taxon>Mortierellaceae</taxon>
        <taxon>Entomortierella</taxon>
    </lineage>
</organism>
<dbReference type="EMBL" id="BQFW01000006">
    <property type="protein sequence ID" value="GJJ71871.1"/>
    <property type="molecule type" value="Genomic_DNA"/>
</dbReference>
<accession>A0A9P3H839</accession>
<comment type="caution">
    <text evidence="4">The sequence shown here is derived from an EMBL/GenBank/DDBJ whole genome shotgun (WGS) entry which is preliminary data.</text>
</comment>
<evidence type="ECO:0000256" key="3">
    <source>
        <dbReference type="ARBA" id="ARBA00023002"/>
    </source>
</evidence>
<dbReference type="PANTHER" id="PTHR24320">
    <property type="entry name" value="RETINOL DEHYDROGENASE"/>
    <property type="match status" value="1"/>
</dbReference>
<evidence type="ECO:0008006" key="6">
    <source>
        <dbReference type="Google" id="ProtNLM"/>
    </source>
</evidence>
<reference evidence="4" key="2">
    <citation type="journal article" date="2022" name="Microbiol. Resour. Announc.">
        <title>Whole-Genome Sequence of Entomortierella parvispora E1425, a Mucoromycotan Fungus Associated with Burkholderiaceae-Related Endosymbiotic Bacteria.</title>
        <authorList>
            <person name="Herlambang A."/>
            <person name="Guo Y."/>
            <person name="Takashima Y."/>
            <person name="Narisawa K."/>
            <person name="Ohta H."/>
            <person name="Nishizawa T."/>
        </authorList>
    </citation>
    <scope>NUCLEOTIDE SEQUENCE</scope>
    <source>
        <strain evidence="4">E1425</strain>
    </source>
</reference>
<dbReference type="AlphaFoldDB" id="A0A9P3H839"/>
<evidence type="ECO:0000256" key="2">
    <source>
        <dbReference type="ARBA" id="ARBA00022857"/>
    </source>
</evidence>
<comment type="similarity">
    <text evidence="1">Belongs to the short-chain dehydrogenases/reductases (SDR) family.</text>
</comment>
<proteinExistence type="inferred from homology"/>
<dbReference type="PANTHER" id="PTHR24320:SF282">
    <property type="entry name" value="WW DOMAIN-CONTAINING OXIDOREDUCTASE"/>
    <property type="match status" value="1"/>
</dbReference>
<dbReference type="Gene3D" id="3.40.50.720">
    <property type="entry name" value="NAD(P)-binding Rossmann-like Domain"/>
    <property type="match status" value="1"/>
</dbReference>
<evidence type="ECO:0000313" key="4">
    <source>
        <dbReference type="EMBL" id="GJJ71871.1"/>
    </source>
</evidence>
<gene>
    <name evidence="4" type="ORF">EMPS_04228</name>
</gene>
<reference evidence="4" key="1">
    <citation type="submission" date="2021-11" db="EMBL/GenBank/DDBJ databases">
        <authorList>
            <person name="Herlambang A."/>
            <person name="Guo Y."/>
            <person name="Takashima Y."/>
            <person name="Nishizawa T."/>
        </authorList>
    </citation>
    <scope>NUCLEOTIDE SEQUENCE</scope>
    <source>
        <strain evidence="4">E1425</strain>
    </source>
</reference>
<dbReference type="Pfam" id="PF00106">
    <property type="entry name" value="adh_short"/>
    <property type="match status" value="1"/>
</dbReference>
<dbReference type="SUPFAM" id="SSF51735">
    <property type="entry name" value="NAD(P)-binding Rossmann-fold domains"/>
    <property type="match status" value="1"/>
</dbReference>
<dbReference type="InterPro" id="IPR036291">
    <property type="entry name" value="NAD(P)-bd_dom_sf"/>
</dbReference>
<keyword evidence="5" id="KW-1185">Reference proteome</keyword>
<sequence>MPGPSHLIDPAYWKVNLCTPNAYSYEQIPDLTGKVAIVTGANSGIGLATTVGLANRGARVIMACRSETRCKEAMVVIREQIQEERKARQQKKGDAPQGEIQLDFLEIDMNDLNKVQAAAKTFLSWGLPLHILINNSGIMGTPWTLSADGVEQQFAINYLGPFAFTLALLDRIKESQPARIVMVSSIGHLMAVPGSIDLDRINDPKHGNPSSLYGQSKIASLLFAQALNRRLGSECKVYVNSPHPGVVDTEMCRHSGDSWGAFMGWVMRTWAKNLALKPKEGALNTLYCATSEEIETKDLRAKFFIPIGREYRAAKITENVELQERLWAYSETLVKEKTLPSEVKNNNNPE</sequence>
<evidence type="ECO:0000256" key="1">
    <source>
        <dbReference type="ARBA" id="ARBA00006484"/>
    </source>
</evidence>
<dbReference type="PRINTS" id="PR00081">
    <property type="entry name" value="GDHRDH"/>
</dbReference>
<keyword evidence="3" id="KW-0560">Oxidoreductase</keyword>
<keyword evidence="2" id="KW-0521">NADP</keyword>
<dbReference type="Proteomes" id="UP000827284">
    <property type="component" value="Unassembled WGS sequence"/>
</dbReference>
<evidence type="ECO:0000313" key="5">
    <source>
        <dbReference type="Proteomes" id="UP000827284"/>
    </source>
</evidence>
<dbReference type="OrthoDB" id="191139at2759"/>
<name>A0A9P3H839_9FUNG</name>